<dbReference type="Proteomes" id="UP000009183">
    <property type="component" value="Chromosome 1"/>
</dbReference>
<dbReference type="HOGENOM" id="CLU_3072589_0_0_1"/>
<keyword evidence="2" id="KW-1185">Reference proteome</keyword>
<name>F6HG09_VITVI</name>
<dbReference type="InParanoid" id="F6HG09"/>
<proteinExistence type="predicted"/>
<organism evidence="1 2">
    <name type="scientific">Vitis vinifera</name>
    <name type="common">Grape</name>
    <dbReference type="NCBI Taxonomy" id="29760"/>
    <lineage>
        <taxon>Eukaryota</taxon>
        <taxon>Viridiplantae</taxon>
        <taxon>Streptophyta</taxon>
        <taxon>Embryophyta</taxon>
        <taxon>Tracheophyta</taxon>
        <taxon>Spermatophyta</taxon>
        <taxon>Magnoliopsida</taxon>
        <taxon>eudicotyledons</taxon>
        <taxon>Gunneridae</taxon>
        <taxon>Pentapetalae</taxon>
        <taxon>rosids</taxon>
        <taxon>Vitales</taxon>
        <taxon>Vitaceae</taxon>
        <taxon>Viteae</taxon>
        <taxon>Vitis</taxon>
    </lineage>
</organism>
<protein>
    <submittedName>
        <fullName evidence="1">Uncharacterized protein</fullName>
    </submittedName>
</protein>
<evidence type="ECO:0000313" key="1">
    <source>
        <dbReference type="EMBL" id="CCB51202.1"/>
    </source>
</evidence>
<accession>F6HG09</accession>
<reference evidence="2" key="1">
    <citation type="journal article" date="2007" name="Nature">
        <title>The grapevine genome sequence suggests ancestral hexaploidization in major angiosperm phyla.</title>
        <authorList>
            <consortium name="The French-Italian Public Consortium for Grapevine Genome Characterization."/>
            <person name="Jaillon O."/>
            <person name="Aury J.-M."/>
            <person name="Noel B."/>
            <person name="Policriti A."/>
            <person name="Clepet C."/>
            <person name="Casagrande A."/>
            <person name="Choisne N."/>
            <person name="Aubourg S."/>
            <person name="Vitulo N."/>
            <person name="Jubin C."/>
            <person name="Vezzi A."/>
            <person name="Legeai F."/>
            <person name="Hugueney P."/>
            <person name="Dasilva C."/>
            <person name="Horner D."/>
            <person name="Mica E."/>
            <person name="Jublot D."/>
            <person name="Poulain J."/>
            <person name="Bruyere C."/>
            <person name="Billault A."/>
            <person name="Segurens B."/>
            <person name="Gouyvenoux M."/>
            <person name="Ugarte E."/>
            <person name="Cattonaro F."/>
            <person name="Anthouard V."/>
            <person name="Vico V."/>
            <person name="Del Fabbro C."/>
            <person name="Alaux M."/>
            <person name="Di Gaspero G."/>
            <person name="Dumas V."/>
            <person name="Felice N."/>
            <person name="Paillard S."/>
            <person name="Juman I."/>
            <person name="Moroldo M."/>
            <person name="Scalabrin S."/>
            <person name="Canaguier A."/>
            <person name="Le Clainche I."/>
            <person name="Malacrida G."/>
            <person name="Durand E."/>
            <person name="Pesole G."/>
            <person name="Laucou V."/>
            <person name="Chatelet P."/>
            <person name="Merdinoglu D."/>
            <person name="Delledonne M."/>
            <person name="Pezzotti M."/>
            <person name="Lecharny A."/>
            <person name="Scarpelli C."/>
            <person name="Artiguenave F."/>
            <person name="Pe M.E."/>
            <person name="Valle G."/>
            <person name="Morgante M."/>
            <person name="Caboche M."/>
            <person name="Adam-Blondon A.-F."/>
            <person name="Weissenbach J."/>
            <person name="Quetier F."/>
            <person name="Wincker P."/>
        </authorList>
    </citation>
    <scope>NUCLEOTIDE SEQUENCE [LARGE SCALE GENOMIC DNA]</scope>
    <source>
        <strain evidence="2">cv. Pinot noir / PN40024</strain>
    </source>
</reference>
<sequence>MPLVISEGLGRGGRQRRKRVYRVLKEMGLAVEWKVEMWGVVTNMMMGMMECES</sequence>
<gene>
    <name evidence="1" type="ordered locus">VIT_01s0010g01690</name>
</gene>
<dbReference type="AlphaFoldDB" id="F6HG09"/>
<dbReference type="PaxDb" id="29760-VIT_01s0010g01690.t01"/>
<dbReference type="EMBL" id="FN595754">
    <property type="protein sequence ID" value="CCB51202.1"/>
    <property type="molecule type" value="Genomic_DNA"/>
</dbReference>
<evidence type="ECO:0000313" key="2">
    <source>
        <dbReference type="Proteomes" id="UP000009183"/>
    </source>
</evidence>